<dbReference type="Proteomes" id="UP000054926">
    <property type="component" value="Unassembled WGS sequence"/>
</dbReference>
<dbReference type="Gene3D" id="3.40.50.2300">
    <property type="match status" value="2"/>
</dbReference>
<accession>A0A0W0ZK72</accession>
<dbReference type="InterPro" id="IPR007443">
    <property type="entry name" value="LpoA"/>
</dbReference>
<comment type="caution">
    <text evidence="9">The sequence shown here is derived from an EMBL/GenBank/DDBJ whole genome shotgun (WGS) entry which is preliminary data.</text>
</comment>
<dbReference type="InterPro" id="IPR011990">
    <property type="entry name" value="TPR-like_helical_dom_sf"/>
</dbReference>
<keyword evidence="10" id="KW-1185">Reference proteome</keyword>
<feature type="signal peptide" evidence="8">
    <location>
        <begin position="1"/>
        <end position="29"/>
    </location>
</feature>
<evidence type="ECO:0000313" key="9">
    <source>
        <dbReference type="EMBL" id="KTD69457.1"/>
    </source>
</evidence>
<sequence length="614" mass="68429">MSKNMFIKTIKIRAFFLLTSTLFLCQCTTAVNPPEMATPIPVTAPKVEKKKIANPYSKSTASYLIQAKNQEGSDKQQSLLLAAGHLISEGQWRQGAAILAQTTDLTPTLKNEKNLLLAQIDLIRDRPQTALNKLASITERDDFVLYQKIQFHELLAQAYRGTDKPLESINERIKLESLLVDDESQANNRRILWLTLTHMPQTELNSLATKASDQSVLQGWLQLALISRKYRDNPQSLLAALDQWQSHFNEHPANHILPNPLDSIANKIRAQPKQVALLLPLSGALQGPGTAVRDGFMAAYKNNNKTSMQVKTYDTSKGDVASLYQTALNEGADYVVGPLTKSQVAVVAALAHPVPTLLLNDADANIQENSYSFGLSPVNEAIQVALRAKNKGYSRALIIAPGTDWGKEVTHAFTQQWQKSGGRVVDTFSYAANDDLNKKMKDFLQISNSQQREKKIRELLGLKIQPVISRRQDFDMIFLLAYPSKARQIMPLLNYYYAGDVPVYATASVYGGSANPLKDKDLDGIIFCDIPWVFAHQAGTRNWPEQFNSYNRLYALGIDSYTLATQLNQLMLFPADQSHNGDGILYLKPSQQVARVLEWGQFKQGLVHSLGETV</sequence>
<keyword evidence="1 8" id="KW-0732">Signal</keyword>
<dbReference type="InterPro" id="IPR028082">
    <property type="entry name" value="Peripla_BP_I"/>
</dbReference>
<evidence type="ECO:0000256" key="7">
    <source>
        <dbReference type="ARBA" id="ARBA00023288"/>
    </source>
</evidence>
<feature type="chain" id="PRO_5006918755" evidence="8">
    <location>
        <begin position="30"/>
        <end position="614"/>
    </location>
</feature>
<dbReference type="Gene3D" id="1.25.40.10">
    <property type="entry name" value="Tetratricopeptide repeat domain"/>
    <property type="match status" value="1"/>
</dbReference>
<dbReference type="PANTHER" id="PTHR38038:SF1">
    <property type="entry name" value="PENICILLIN-BINDING PROTEIN ACTIVATOR LPOA"/>
    <property type="match status" value="1"/>
</dbReference>
<keyword evidence="2" id="KW-0133">Cell shape</keyword>
<keyword evidence="6" id="KW-0998">Cell outer membrane</keyword>
<dbReference type="AlphaFoldDB" id="A0A0W0ZK72"/>
<protein>
    <submittedName>
        <fullName evidence="9">Lipoprotein</fullName>
    </submittedName>
</protein>
<dbReference type="EMBL" id="LNYY01000019">
    <property type="protein sequence ID" value="KTD69457.1"/>
    <property type="molecule type" value="Genomic_DNA"/>
</dbReference>
<evidence type="ECO:0000256" key="6">
    <source>
        <dbReference type="ARBA" id="ARBA00023237"/>
    </source>
</evidence>
<evidence type="ECO:0000256" key="2">
    <source>
        <dbReference type="ARBA" id="ARBA00022960"/>
    </source>
</evidence>
<keyword evidence="5" id="KW-0564">Palmitate</keyword>
<evidence type="ECO:0000313" key="10">
    <source>
        <dbReference type="Proteomes" id="UP000054926"/>
    </source>
</evidence>
<dbReference type="Pfam" id="PF04348">
    <property type="entry name" value="LppC"/>
    <property type="match status" value="1"/>
</dbReference>
<dbReference type="PANTHER" id="PTHR38038">
    <property type="entry name" value="PENICILLIN-BINDING PROTEIN ACTIVATOR LPOA"/>
    <property type="match status" value="1"/>
</dbReference>
<dbReference type="CDD" id="cd06339">
    <property type="entry name" value="PBP1_YraM_LppC_lipoprotein-like"/>
    <property type="match status" value="1"/>
</dbReference>
<evidence type="ECO:0000256" key="3">
    <source>
        <dbReference type="ARBA" id="ARBA00022984"/>
    </source>
</evidence>
<evidence type="ECO:0000256" key="5">
    <source>
        <dbReference type="ARBA" id="ARBA00023139"/>
    </source>
</evidence>
<evidence type="ECO:0000256" key="1">
    <source>
        <dbReference type="ARBA" id="ARBA00022729"/>
    </source>
</evidence>
<dbReference type="Gene3D" id="1.25.40.650">
    <property type="match status" value="1"/>
</dbReference>
<proteinExistence type="predicted"/>
<dbReference type="GO" id="GO:0008360">
    <property type="term" value="P:regulation of cell shape"/>
    <property type="evidence" value="ECO:0007669"/>
    <property type="project" value="UniProtKB-KW"/>
</dbReference>
<evidence type="ECO:0000256" key="8">
    <source>
        <dbReference type="SAM" id="SignalP"/>
    </source>
</evidence>
<dbReference type="RefSeq" id="WP_237760484.1">
    <property type="nucleotide sequence ID" value="NZ_LNYY01000019.1"/>
</dbReference>
<keyword evidence="3" id="KW-0573">Peptidoglycan synthesis</keyword>
<dbReference type="PATRIC" id="fig|947033.5.peg.2772"/>
<gene>
    <name evidence="9" type="ORF">Lste_2615</name>
</gene>
<dbReference type="GO" id="GO:0009252">
    <property type="term" value="P:peptidoglycan biosynthetic process"/>
    <property type="evidence" value="ECO:0007669"/>
    <property type="project" value="UniProtKB-KW"/>
</dbReference>
<dbReference type="STRING" id="947033.Lste_2615"/>
<dbReference type="GO" id="GO:0031241">
    <property type="term" value="C:periplasmic side of cell outer membrane"/>
    <property type="evidence" value="ECO:0007669"/>
    <property type="project" value="TreeGrafter"/>
</dbReference>
<reference evidence="9 10" key="1">
    <citation type="submission" date="2015-11" db="EMBL/GenBank/DDBJ databases">
        <title>Genomic analysis of 38 Legionella species identifies large and diverse effector repertoires.</title>
        <authorList>
            <person name="Burstein D."/>
            <person name="Amaro F."/>
            <person name="Zusman T."/>
            <person name="Lifshitz Z."/>
            <person name="Cohen O."/>
            <person name="Gilbert J.A."/>
            <person name="Pupko T."/>
            <person name="Shuman H.A."/>
            <person name="Segal G."/>
        </authorList>
    </citation>
    <scope>NUCLEOTIDE SEQUENCE [LARGE SCALE GENOMIC DNA]</scope>
    <source>
        <strain evidence="9 10">IMVS3376</strain>
    </source>
</reference>
<name>A0A0W0ZK72_9GAMM</name>
<dbReference type="GO" id="GO:0030234">
    <property type="term" value="F:enzyme regulator activity"/>
    <property type="evidence" value="ECO:0007669"/>
    <property type="project" value="TreeGrafter"/>
</dbReference>
<keyword evidence="4" id="KW-0472">Membrane</keyword>
<keyword evidence="7 9" id="KW-0449">Lipoprotein</keyword>
<evidence type="ECO:0000256" key="4">
    <source>
        <dbReference type="ARBA" id="ARBA00023136"/>
    </source>
</evidence>
<dbReference type="SUPFAM" id="SSF53822">
    <property type="entry name" value="Periplasmic binding protein-like I"/>
    <property type="match status" value="1"/>
</dbReference>
<organism evidence="9 10">
    <name type="scientific">Legionella steelei</name>
    <dbReference type="NCBI Taxonomy" id="947033"/>
    <lineage>
        <taxon>Bacteria</taxon>
        <taxon>Pseudomonadati</taxon>
        <taxon>Pseudomonadota</taxon>
        <taxon>Gammaproteobacteria</taxon>
        <taxon>Legionellales</taxon>
        <taxon>Legionellaceae</taxon>
        <taxon>Legionella</taxon>
    </lineage>
</organism>